<reference evidence="2" key="1">
    <citation type="journal article" date="2022" name="Mol. Ecol. Resour.">
        <title>The genomes of chicory, endive, great burdock and yacon provide insights into Asteraceae palaeo-polyploidization history and plant inulin production.</title>
        <authorList>
            <person name="Fan W."/>
            <person name="Wang S."/>
            <person name="Wang H."/>
            <person name="Wang A."/>
            <person name="Jiang F."/>
            <person name="Liu H."/>
            <person name="Zhao H."/>
            <person name="Xu D."/>
            <person name="Zhang Y."/>
        </authorList>
    </citation>
    <scope>NUCLEOTIDE SEQUENCE [LARGE SCALE GENOMIC DNA]</scope>
    <source>
        <strain evidence="2">cv. Yunnan</strain>
    </source>
</reference>
<proteinExistence type="predicted"/>
<sequence>MCYSPPRSGLFERHGELVCRSVRSDLWPWEKHNLHKNQARSNPSSVAAAVTILSDNRAPSPNSATSGHLLRALQLSGNVLLWPKSKRFESFSILCFVVASDCKLRQFHSLNLSRSDLPTSLLWKLEL</sequence>
<gene>
    <name evidence="1" type="ORF">L1987_38602</name>
</gene>
<dbReference type="EMBL" id="CM042029">
    <property type="protein sequence ID" value="KAI3795941.1"/>
    <property type="molecule type" value="Genomic_DNA"/>
</dbReference>
<reference evidence="1 2" key="2">
    <citation type="journal article" date="2022" name="Mol. Ecol. Resour.">
        <title>The genomes of chicory, endive, great burdock and yacon provide insights into Asteraceae paleo-polyploidization history and plant inulin production.</title>
        <authorList>
            <person name="Fan W."/>
            <person name="Wang S."/>
            <person name="Wang H."/>
            <person name="Wang A."/>
            <person name="Jiang F."/>
            <person name="Liu H."/>
            <person name="Zhao H."/>
            <person name="Xu D."/>
            <person name="Zhang Y."/>
        </authorList>
    </citation>
    <scope>NUCLEOTIDE SEQUENCE [LARGE SCALE GENOMIC DNA]</scope>
    <source>
        <strain evidence="2">cv. Yunnan</strain>
        <tissue evidence="1">Leaves</tissue>
    </source>
</reference>
<organism evidence="1 2">
    <name type="scientific">Smallanthus sonchifolius</name>
    <dbReference type="NCBI Taxonomy" id="185202"/>
    <lineage>
        <taxon>Eukaryota</taxon>
        <taxon>Viridiplantae</taxon>
        <taxon>Streptophyta</taxon>
        <taxon>Embryophyta</taxon>
        <taxon>Tracheophyta</taxon>
        <taxon>Spermatophyta</taxon>
        <taxon>Magnoliopsida</taxon>
        <taxon>eudicotyledons</taxon>
        <taxon>Gunneridae</taxon>
        <taxon>Pentapetalae</taxon>
        <taxon>asterids</taxon>
        <taxon>campanulids</taxon>
        <taxon>Asterales</taxon>
        <taxon>Asteraceae</taxon>
        <taxon>Asteroideae</taxon>
        <taxon>Heliantheae alliance</taxon>
        <taxon>Millerieae</taxon>
        <taxon>Smallanthus</taxon>
    </lineage>
</organism>
<protein>
    <submittedName>
        <fullName evidence="1">Uncharacterized protein</fullName>
    </submittedName>
</protein>
<accession>A0ACB9HL02</accession>
<comment type="caution">
    <text evidence="1">The sequence shown here is derived from an EMBL/GenBank/DDBJ whole genome shotgun (WGS) entry which is preliminary data.</text>
</comment>
<evidence type="ECO:0000313" key="1">
    <source>
        <dbReference type="EMBL" id="KAI3795941.1"/>
    </source>
</evidence>
<dbReference type="Proteomes" id="UP001056120">
    <property type="component" value="Linkage Group LG12"/>
</dbReference>
<keyword evidence="2" id="KW-1185">Reference proteome</keyword>
<evidence type="ECO:0000313" key="2">
    <source>
        <dbReference type="Proteomes" id="UP001056120"/>
    </source>
</evidence>
<name>A0ACB9HL02_9ASTR</name>